<dbReference type="SUPFAM" id="SSF53383">
    <property type="entry name" value="PLP-dependent transferases"/>
    <property type="match status" value="1"/>
</dbReference>
<dbReference type="PANTHER" id="PTHR13693">
    <property type="entry name" value="CLASS II AMINOTRANSFERASE/8-AMINO-7-OXONONANOATE SYNTHASE"/>
    <property type="match status" value="1"/>
</dbReference>
<name>A0A0Q0AS92_9PSED</name>
<keyword evidence="2" id="KW-0808">Transferase</keyword>
<keyword evidence="3" id="KW-0663">Pyridoxal phosphate</keyword>
<dbReference type="PATRIC" id="fig|251707.3.peg.4109"/>
<evidence type="ECO:0000259" key="4">
    <source>
        <dbReference type="Pfam" id="PF00155"/>
    </source>
</evidence>
<evidence type="ECO:0000256" key="3">
    <source>
        <dbReference type="ARBA" id="ARBA00022898"/>
    </source>
</evidence>
<dbReference type="GO" id="GO:0030170">
    <property type="term" value="F:pyridoxal phosphate binding"/>
    <property type="evidence" value="ECO:0007669"/>
    <property type="project" value="InterPro"/>
</dbReference>
<dbReference type="InterPro" id="IPR015424">
    <property type="entry name" value="PyrdxlP-dep_Trfase"/>
</dbReference>
<dbReference type="EMBL" id="LJRC01000139">
    <property type="protein sequence ID" value="KPY36779.1"/>
    <property type="molecule type" value="Genomic_DNA"/>
</dbReference>
<gene>
    <name evidence="5" type="ORF">ALO52_03121</name>
</gene>
<evidence type="ECO:0000256" key="2">
    <source>
        <dbReference type="ARBA" id="ARBA00022679"/>
    </source>
</evidence>
<dbReference type="Gene3D" id="3.40.640.10">
    <property type="entry name" value="Type I PLP-dependent aspartate aminotransferase-like (Major domain)"/>
    <property type="match status" value="1"/>
</dbReference>
<comment type="cofactor">
    <cofactor evidence="1">
        <name>pyridoxal 5'-phosphate</name>
        <dbReference type="ChEBI" id="CHEBI:597326"/>
    </cofactor>
</comment>
<reference evidence="5 6" key="1">
    <citation type="submission" date="2015-09" db="EMBL/GenBank/DDBJ databases">
        <title>Genome announcement of multiple Pseudomonas syringae strains.</title>
        <authorList>
            <person name="Thakur S."/>
            <person name="Wang P.W."/>
            <person name="Gong Y."/>
            <person name="Weir B.S."/>
            <person name="Guttman D.S."/>
        </authorList>
    </citation>
    <scope>NUCLEOTIDE SEQUENCE [LARGE SCALE GENOMIC DNA]</scope>
    <source>
        <strain evidence="5 6">ICMP3956</strain>
    </source>
</reference>
<dbReference type="InterPro" id="IPR004839">
    <property type="entry name" value="Aminotransferase_I/II_large"/>
</dbReference>
<dbReference type="InterPro" id="IPR050087">
    <property type="entry name" value="AON_synthase_class-II"/>
</dbReference>
<dbReference type="AlphaFoldDB" id="A0A0Q0AS92"/>
<dbReference type="InterPro" id="IPR015422">
    <property type="entry name" value="PyrdxlP-dep_Trfase_small"/>
</dbReference>
<dbReference type="Proteomes" id="UP000050562">
    <property type="component" value="Unassembled WGS sequence"/>
</dbReference>
<evidence type="ECO:0000313" key="6">
    <source>
        <dbReference type="Proteomes" id="UP000050562"/>
    </source>
</evidence>
<organism evidence="5 6">
    <name type="scientific">Pseudomonas syringae pv. primulae</name>
    <dbReference type="NCBI Taxonomy" id="251707"/>
    <lineage>
        <taxon>Bacteria</taxon>
        <taxon>Pseudomonadati</taxon>
        <taxon>Pseudomonadota</taxon>
        <taxon>Gammaproteobacteria</taxon>
        <taxon>Pseudomonadales</taxon>
        <taxon>Pseudomonadaceae</taxon>
        <taxon>Pseudomonas</taxon>
    </lineage>
</organism>
<dbReference type="GO" id="GO:0008710">
    <property type="term" value="F:8-amino-7-oxononanoate synthase activity"/>
    <property type="evidence" value="ECO:0007669"/>
    <property type="project" value="TreeGrafter"/>
</dbReference>
<dbReference type="Pfam" id="PF00155">
    <property type="entry name" value="Aminotran_1_2"/>
    <property type="match status" value="1"/>
</dbReference>
<dbReference type="GO" id="GO:0009102">
    <property type="term" value="P:biotin biosynthetic process"/>
    <property type="evidence" value="ECO:0007669"/>
    <property type="project" value="TreeGrafter"/>
</dbReference>
<dbReference type="Gene3D" id="3.90.1150.10">
    <property type="entry name" value="Aspartate Aminotransferase, domain 1"/>
    <property type="match status" value="1"/>
</dbReference>
<evidence type="ECO:0000256" key="1">
    <source>
        <dbReference type="ARBA" id="ARBA00001933"/>
    </source>
</evidence>
<comment type="caution">
    <text evidence="5">The sequence shown here is derived from an EMBL/GenBank/DDBJ whole genome shotgun (WGS) entry which is preliminary data.</text>
</comment>
<feature type="domain" description="Aminotransferase class I/classII large" evidence="4">
    <location>
        <begin position="93"/>
        <end position="431"/>
    </location>
</feature>
<dbReference type="InterPro" id="IPR015421">
    <property type="entry name" value="PyrdxlP-dep_Trfase_major"/>
</dbReference>
<accession>A0A0Q0AS92</accession>
<protein>
    <submittedName>
        <fullName evidence="5">7-keto-8-aminopelargonate synthetase-like enzyme</fullName>
    </submittedName>
</protein>
<proteinExistence type="predicted"/>
<evidence type="ECO:0000313" key="5">
    <source>
        <dbReference type="EMBL" id="KPY36779.1"/>
    </source>
</evidence>
<dbReference type="PANTHER" id="PTHR13693:SF100">
    <property type="entry name" value="8-AMINO-7-OXONONANOATE SYNTHASE"/>
    <property type="match status" value="1"/>
</dbReference>
<sequence length="449" mass="49412">MSDIHENFPVKEWLSWRLFFPLGEINRCSNRKIPISGCSMNSTANRHSNYQTLIRLAETNWDEADKLKLSSLHVTVKDDNYLHDQFGRSFYHFCTTSYLGLDYHPALLDGAIQALQKTGTLRIANSRNRCQLSNLAEYETELSEWLNAHCHVTLSCSAASAGVLPLLSSGAFTDGRVPTMVFDRHAHYSMNHMKAACAGEATVLTVSHNNMEQLETLCKAHDRVAYVADGVYSMGGMAEIESLIYLKEKYGLFLYLDDSHAISALGVGGTGYARSKLDELDENTIIVASLGKAFGASGGVVMLGNDRQKKLIHRYGGPSNWSQSLNIAAIGAGRASIALHRNGEVEKLQQKLQQNIQYFDSIVNTEQKGSSSAIRLIQCSSAEVANRIAAELANKGFFTSAVFFPVVAQDKPAIRITLRSDMTHILISDFCKGLTEALGTAEFNQPATQ</sequence>
<dbReference type="NCBIfam" id="NF005697">
    <property type="entry name" value="PRK07505.1"/>
    <property type="match status" value="1"/>
</dbReference>